<dbReference type="InterPro" id="IPR035965">
    <property type="entry name" value="PAS-like_dom_sf"/>
</dbReference>
<accession>A0AA36HPX3</accession>
<dbReference type="EMBL" id="CAUJNA010000114">
    <property type="protein sequence ID" value="CAJ1372123.1"/>
    <property type="molecule type" value="Genomic_DNA"/>
</dbReference>
<evidence type="ECO:0000313" key="2">
    <source>
        <dbReference type="EMBL" id="CAJ1372123.1"/>
    </source>
</evidence>
<keyword evidence="1" id="KW-0812">Transmembrane</keyword>
<feature type="transmembrane region" description="Helical" evidence="1">
    <location>
        <begin position="6"/>
        <end position="27"/>
    </location>
</feature>
<feature type="transmembrane region" description="Helical" evidence="1">
    <location>
        <begin position="130"/>
        <end position="153"/>
    </location>
</feature>
<evidence type="ECO:0000256" key="1">
    <source>
        <dbReference type="SAM" id="Phobius"/>
    </source>
</evidence>
<keyword evidence="1" id="KW-1133">Transmembrane helix</keyword>
<feature type="transmembrane region" description="Helical" evidence="1">
    <location>
        <begin position="72"/>
        <end position="90"/>
    </location>
</feature>
<evidence type="ECO:0000313" key="3">
    <source>
        <dbReference type="Proteomes" id="UP001178507"/>
    </source>
</evidence>
<dbReference type="Proteomes" id="UP001178507">
    <property type="component" value="Unassembled WGS sequence"/>
</dbReference>
<keyword evidence="3" id="KW-1185">Reference proteome</keyword>
<protein>
    <submittedName>
        <fullName evidence="2">Uncharacterized protein</fullName>
    </submittedName>
</protein>
<gene>
    <name evidence="2" type="ORF">EVOR1521_LOCUS2263</name>
</gene>
<sequence>MEAIDLTLVLLGAVLQVVLVVRLVCLVRWQHLEKARKLLANATNRRRELDPEERRIQALVEAGRMRVAKVNVGILLFLSSVTLAGIQVQHLKYLAEPLSREVQWAVLVNVALYLALWLGPELQTSLAFSLWYLVASACTFFILSPAATANSVLTTRSLVTFAFWRLPTSSWPPSWIVACCGFVLWAQACVRFLTWSEPHSSTMHENPLVVETFMFGVSLAVKVGFECLLRSMAVLQVRHDKVGSELQGATSLLRHICDAVIEVDADLRLTKHSKELANMLLRHRPGGSLEGVSFTDFMTPADAQKFSKLLEAQLAGKAEDFESNVFHTRLVDSCSSQFRVETFQVRYERWDGQVCSLIGLRDFTDQGCLAANVINDMREHQPEHRDGLARMVSDSEVSYPWRPSSGSSATPELAATMAYTPEPLPPGPGEKTSQPGDSQLLLEIDLDTFTVRSASVSVSFLAGCALGDLMSLQGHRLFRQVKPQLAALEQNGQLGCTVFNFGFLDLHFGAVSVEVDGVVEIMQTQRGELSLIMLFAPTSAKSYKKLEDMKAKHAKVSDWPVRL</sequence>
<dbReference type="SUPFAM" id="SSF55785">
    <property type="entry name" value="PYP-like sensor domain (PAS domain)"/>
    <property type="match status" value="1"/>
</dbReference>
<dbReference type="AlphaFoldDB" id="A0AA36HPX3"/>
<name>A0AA36HPX3_9DINO</name>
<keyword evidence="1" id="KW-0472">Membrane</keyword>
<comment type="caution">
    <text evidence="2">The sequence shown here is derived from an EMBL/GenBank/DDBJ whole genome shotgun (WGS) entry which is preliminary data.</text>
</comment>
<reference evidence="2" key="1">
    <citation type="submission" date="2023-08" db="EMBL/GenBank/DDBJ databases">
        <authorList>
            <person name="Chen Y."/>
            <person name="Shah S."/>
            <person name="Dougan E. K."/>
            <person name="Thang M."/>
            <person name="Chan C."/>
        </authorList>
    </citation>
    <scope>NUCLEOTIDE SEQUENCE</scope>
</reference>
<organism evidence="2 3">
    <name type="scientific">Effrenium voratum</name>
    <dbReference type="NCBI Taxonomy" id="2562239"/>
    <lineage>
        <taxon>Eukaryota</taxon>
        <taxon>Sar</taxon>
        <taxon>Alveolata</taxon>
        <taxon>Dinophyceae</taxon>
        <taxon>Suessiales</taxon>
        <taxon>Symbiodiniaceae</taxon>
        <taxon>Effrenium</taxon>
    </lineage>
</organism>
<proteinExistence type="predicted"/>
<feature type="transmembrane region" description="Helical" evidence="1">
    <location>
        <begin position="102"/>
        <end position="118"/>
    </location>
</feature>